<dbReference type="AlphaFoldDB" id="A0A1M6FGQ2"/>
<evidence type="ECO:0000256" key="4">
    <source>
        <dbReference type="ARBA" id="ARBA00022801"/>
    </source>
</evidence>
<feature type="domain" description="Metallo-beta-lactamase" evidence="6">
    <location>
        <begin position="15"/>
        <end position="171"/>
    </location>
</feature>
<dbReference type="OrthoDB" id="9802991at2"/>
<name>A0A1M6FGQ2_MALRU</name>
<keyword evidence="8" id="KW-1185">Reference proteome</keyword>
<evidence type="ECO:0000313" key="7">
    <source>
        <dbReference type="EMBL" id="SHI96865.1"/>
    </source>
</evidence>
<comment type="similarity">
    <text evidence="2">Belongs to the metallo-beta-lactamase superfamily. Glyoxalase II family.</text>
</comment>
<dbReference type="EMBL" id="FQZT01000003">
    <property type="protein sequence ID" value="SHI96865.1"/>
    <property type="molecule type" value="Genomic_DNA"/>
</dbReference>
<evidence type="ECO:0000256" key="5">
    <source>
        <dbReference type="ARBA" id="ARBA00022833"/>
    </source>
</evidence>
<dbReference type="InterPro" id="IPR001279">
    <property type="entry name" value="Metallo-B-lactamas"/>
</dbReference>
<keyword evidence="5" id="KW-0862">Zinc</keyword>
<dbReference type="CDD" id="cd07723">
    <property type="entry name" value="hydroxyacylglutathione_hydrolase_MBL-fold"/>
    <property type="match status" value="1"/>
</dbReference>
<proteinExistence type="inferred from homology"/>
<dbReference type="GO" id="GO:0006749">
    <property type="term" value="P:glutathione metabolic process"/>
    <property type="evidence" value="ECO:0007669"/>
    <property type="project" value="TreeGrafter"/>
</dbReference>
<evidence type="ECO:0000259" key="6">
    <source>
        <dbReference type="SMART" id="SM00849"/>
    </source>
</evidence>
<dbReference type="Gene3D" id="3.60.15.10">
    <property type="entry name" value="Ribonuclease Z/Hydroxyacylglutathione hydrolase-like"/>
    <property type="match status" value="1"/>
</dbReference>
<dbReference type="SUPFAM" id="SSF56281">
    <property type="entry name" value="Metallo-hydrolase/oxidoreductase"/>
    <property type="match status" value="1"/>
</dbReference>
<gene>
    <name evidence="7" type="ORF">SAMN02745165_01282</name>
</gene>
<dbReference type="PANTHER" id="PTHR43084">
    <property type="entry name" value="PERSULFIDE DIOXYGENASE ETHE1"/>
    <property type="match status" value="1"/>
</dbReference>
<dbReference type="Proteomes" id="UP000184171">
    <property type="component" value="Unassembled WGS sequence"/>
</dbReference>
<comment type="cofactor">
    <cofactor evidence="1">
        <name>Zn(2+)</name>
        <dbReference type="ChEBI" id="CHEBI:29105"/>
    </cofactor>
</comment>
<dbReference type="GO" id="GO:0070813">
    <property type="term" value="P:hydrogen sulfide metabolic process"/>
    <property type="evidence" value="ECO:0007669"/>
    <property type="project" value="TreeGrafter"/>
</dbReference>
<dbReference type="SMART" id="SM00849">
    <property type="entry name" value="Lactamase_B"/>
    <property type="match status" value="1"/>
</dbReference>
<reference evidence="7 8" key="1">
    <citation type="submission" date="2016-11" db="EMBL/GenBank/DDBJ databases">
        <authorList>
            <person name="Jaros S."/>
            <person name="Januszkiewicz K."/>
            <person name="Wedrychowicz H."/>
        </authorList>
    </citation>
    <scope>NUCLEOTIDE SEQUENCE [LARGE SCALE GENOMIC DNA]</scope>
    <source>
        <strain evidence="7 8">DSM 5091</strain>
    </source>
</reference>
<dbReference type="PANTHER" id="PTHR43084:SF1">
    <property type="entry name" value="PERSULFIDE DIOXYGENASE ETHE1, MITOCHONDRIAL"/>
    <property type="match status" value="1"/>
</dbReference>
<protein>
    <submittedName>
        <fullName evidence="7">Glyoxylase, beta-lactamase superfamily II</fullName>
    </submittedName>
</protein>
<keyword evidence="4" id="KW-0378">Hydrolase</keyword>
<organism evidence="7 8">
    <name type="scientific">Malonomonas rubra DSM 5091</name>
    <dbReference type="NCBI Taxonomy" id="1122189"/>
    <lineage>
        <taxon>Bacteria</taxon>
        <taxon>Pseudomonadati</taxon>
        <taxon>Thermodesulfobacteriota</taxon>
        <taxon>Desulfuromonadia</taxon>
        <taxon>Desulfuromonadales</taxon>
        <taxon>Geopsychrobacteraceae</taxon>
        <taxon>Malonomonas</taxon>
    </lineage>
</organism>
<dbReference type="GO" id="GO:0016787">
    <property type="term" value="F:hydrolase activity"/>
    <property type="evidence" value="ECO:0007669"/>
    <property type="project" value="UniProtKB-KW"/>
</dbReference>
<accession>A0A1M6FGQ2</accession>
<dbReference type="InterPro" id="IPR051682">
    <property type="entry name" value="Mito_Persulfide_Diox"/>
</dbReference>
<dbReference type="Pfam" id="PF00753">
    <property type="entry name" value="Lactamase_B"/>
    <property type="match status" value="2"/>
</dbReference>
<dbReference type="STRING" id="1122189.SAMN02745165_01282"/>
<dbReference type="InterPro" id="IPR036866">
    <property type="entry name" value="RibonucZ/Hydroxyglut_hydro"/>
</dbReference>
<dbReference type="InterPro" id="IPR035680">
    <property type="entry name" value="Clx_II_MBL"/>
</dbReference>
<dbReference type="GO" id="GO:0050313">
    <property type="term" value="F:sulfur dioxygenase activity"/>
    <property type="evidence" value="ECO:0007669"/>
    <property type="project" value="TreeGrafter"/>
</dbReference>
<dbReference type="GO" id="GO:0046872">
    <property type="term" value="F:metal ion binding"/>
    <property type="evidence" value="ECO:0007669"/>
    <property type="project" value="UniProtKB-KW"/>
</dbReference>
<evidence type="ECO:0000256" key="1">
    <source>
        <dbReference type="ARBA" id="ARBA00001947"/>
    </source>
</evidence>
<keyword evidence="3" id="KW-0479">Metal-binding</keyword>
<evidence type="ECO:0000256" key="3">
    <source>
        <dbReference type="ARBA" id="ARBA00022723"/>
    </source>
</evidence>
<dbReference type="RefSeq" id="WP_072906913.1">
    <property type="nucleotide sequence ID" value="NZ_FQZT01000003.1"/>
</dbReference>
<evidence type="ECO:0000256" key="2">
    <source>
        <dbReference type="ARBA" id="ARBA00006759"/>
    </source>
</evidence>
<sequence>MEELLIVQLDASEMDNFSYLVYCPKTMQGAAVDPSMRPEVLLAEAERLGVHLNLLLNTHGHQDHVAGNPKILAQGNIKLAASPIDVENPDIPLAEGAKIPLGAGEIDVLHTPGHTPGSVVFKIGRNIITGDTLFVSRCGRADLPGSKVDDLYTSLLRLKKLPPETKVYPGHDYGPTPTSTIGWELQNNDFLKCPDLDSFIKLRLG</sequence>
<evidence type="ECO:0000313" key="8">
    <source>
        <dbReference type="Proteomes" id="UP000184171"/>
    </source>
</evidence>